<feature type="transmembrane region" description="Helical" evidence="2">
    <location>
        <begin position="25"/>
        <end position="47"/>
    </location>
</feature>
<evidence type="ECO:0000313" key="4">
    <source>
        <dbReference type="EMBL" id="KAF9308292.1"/>
    </source>
</evidence>
<feature type="non-terminal residue" evidence="4">
    <location>
        <position position="1"/>
    </location>
</feature>
<dbReference type="AlphaFoldDB" id="A0A9P5VFV5"/>
<reference evidence="4" key="1">
    <citation type="journal article" date="2020" name="Fungal Divers.">
        <title>Resolving the Mortierellaceae phylogeny through synthesis of multi-gene phylogenetics and phylogenomics.</title>
        <authorList>
            <person name="Vandepol N."/>
            <person name="Liber J."/>
            <person name="Desiro A."/>
            <person name="Na H."/>
            <person name="Kennedy M."/>
            <person name="Barry K."/>
            <person name="Grigoriev I.V."/>
            <person name="Miller A.N."/>
            <person name="O'Donnell K."/>
            <person name="Stajich J.E."/>
            <person name="Bonito G."/>
        </authorList>
    </citation>
    <scope>NUCLEOTIDE SEQUENCE</scope>
    <source>
        <strain evidence="4">NVP1</strain>
    </source>
</reference>
<feature type="domain" description="ABC transporter TMD0" evidence="3">
    <location>
        <begin position="6"/>
        <end position="80"/>
    </location>
</feature>
<comment type="caution">
    <text evidence="4">The sequence shown here is derived from an EMBL/GenBank/DDBJ whole genome shotgun (WGS) entry which is preliminary data.</text>
</comment>
<evidence type="ECO:0000256" key="2">
    <source>
        <dbReference type="SAM" id="Phobius"/>
    </source>
</evidence>
<evidence type="ECO:0000259" key="3">
    <source>
        <dbReference type="Pfam" id="PF24357"/>
    </source>
</evidence>
<keyword evidence="2" id="KW-0472">Membrane</keyword>
<dbReference type="InterPro" id="IPR056227">
    <property type="entry name" value="TMD0_ABC"/>
</dbReference>
<feature type="transmembrane region" description="Helical" evidence="2">
    <location>
        <begin position="88"/>
        <end position="106"/>
    </location>
</feature>
<accession>A0A9P5VFV5</accession>
<protein>
    <recommendedName>
        <fullName evidence="3">ABC transporter TMD0 domain-containing protein</fullName>
    </recommendedName>
</protein>
<keyword evidence="5" id="KW-1185">Reference proteome</keyword>
<sequence>TAFATVALAVQIALLAILVKRDYPSPAILSSVLYVVSILAALILHYFEHFNMPNSSSMLLVYWLFTALISIFPTRTRIEQSPNGLADSLPLLKLLFTVVASFVFGLENITKPDHRSLAHPDVDKVVQAKLSPEPHANLFSHFTFVW</sequence>
<dbReference type="EMBL" id="JAAAUY010003091">
    <property type="protein sequence ID" value="KAF9308292.1"/>
    <property type="molecule type" value="Genomic_DNA"/>
</dbReference>
<evidence type="ECO:0000256" key="1">
    <source>
        <dbReference type="ARBA" id="ARBA00004141"/>
    </source>
</evidence>
<comment type="subcellular location">
    <subcellularLocation>
        <location evidence="1">Membrane</location>
        <topology evidence="1">Multi-pass membrane protein</topology>
    </subcellularLocation>
</comment>
<organism evidence="4 5">
    <name type="scientific">Podila minutissima</name>
    <dbReference type="NCBI Taxonomy" id="64525"/>
    <lineage>
        <taxon>Eukaryota</taxon>
        <taxon>Fungi</taxon>
        <taxon>Fungi incertae sedis</taxon>
        <taxon>Mucoromycota</taxon>
        <taxon>Mortierellomycotina</taxon>
        <taxon>Mortierellomycetes</taxon>
        <taxon>Mortierellales</taxon>
        <taxon>Mortierellaceae</taxon>
        <taxon>Podila</taxon>
    </lineage>
</organism>
<name>A0A9P5VFV5_9FUNG</name>
<feature type="non-terminal residue" evidence="4">
    <location>
        <position position="146"/>
    </location>
</feature>
<evidence type="ECO:0000313" key="5">
    <source>
        <dbReference type="Proteomes" id="UP000696485"/>
    </source>
</evidence>
<keyword evidence="2" id="KW-1133">Transmembrane helix</keyword>
<dbReference type="Pfam" id="PF24357">
    <property type="entry name" value="TMD0_ABC"/>
    <property type="match status" value="1"/>
</dbReference>
<feature type="transmembrane region" description="Helical" evidence="2">
    <location>
        <begin position="59"/>
        <end position="76"/>
    </location>
</feature>
<keyword evidence="2" id="KW-0812">Transmembrane</keyword>
<dbReference type="Proteomes" id="UP000696485">
    <property type="component" value="Unassembled WGS sequence"/>
</dbReference>
<proteinExistence type="predicted"/>
<dbReference type="GO" id="GO:0016020">
    <property type="term" value="C:membrane"/>
    <property type="evidence" value="ECO:0007669"/>
    <property type="project" value="UniProtKB-SubCell"/>
</dbReference>
<gene>
    <name evidence="4" type="ORF">BG006_005490</name>
</gene>